<comment type="catalytic activity">
    <reaction evidence="1">
        <text>ATP + protein L-histidine = ADP + protein N-phospho-L-histidine.</text>
        <dbReference type="EC" id="2.7.13.3"/>
    </reaction>
</comment>
<keyword evidence="4 9" id="KW-0808">Transferase</keyword>
<dbReference type="Proteomes" id="UP000581135">
    <property type="component" value="Unassembled WGS sequence"/>
</dbReference>
<evidence type="ECO:0000256" key="6">
    <source>
        <dbReference type="ARBA" id="ARBA00023012"/>
    </source>
</evidence>
<keyword evidence="6" id="KW-0902">Two-component regulatory system</keyword>
<dbReference type="GO" id="GO:0000155">
    <property type="term" value="F:phosphorelay sensor kinase activity"/>
    <property type="evidence" value="ECO:0007669"/>
    <property type="project" value="InterPro"/>
</dbReference>
<dbReference type="PROSITE" id="PS50109">
    <property type="entry name" value="HIS_KIN"/>
    <property type="match status" value="1"/>
</dbReference>
<evidence type="ECO:0000313" key="10">
    <source>
        <dbReference type="Proteomes" id="UP000581135"/>
    </source>
</evidence>
<dbReference type="SUPFAM" id="SSF55874">
    <property type="entry name" value="ATPase domain of HSP90 chaperone/DNA topoisomerase II/histidine kinase"/>
    <property type="match status" value="1"/>
</dbReference>
<evidence type="ECO:0000259" key="8">
    <source>
        <dbReference type="PROSITE" id="PS50109"/>
    </source>
</evidence>
<dbReference type="InterPro" id="IPR004358">
    <property type="entry name" value="Sig_transdc_His_kin-like_C"/>
</dbReference>
<dbReference type="InterPro" id="IPR036890">
    <property type="entry name" value="HATPase_C_sf"/>
</dbReference>
<dbReference type="SMART" id="SM00387">
    <property type="entry name" value="HATPase_c"/>
    <property type="match status" value="1"/>
</dbReference>
<gene>
    <name evidence="9" type="ORF">FHR98_001028</name>
</gene>
<evidence type="ECO:0000313" key="9">
    <source>
        <dbReference type="EMBL" id="MBB3064756.1"/>
    </source>
</evidence>
<dbReference type="EC" id="2.7.13.3" evidence="2"/>
<keyword evidence="5 9" id="KW-0418">Kinase</keyword>
<feature type="transmembrane region" description="Helical" evidence="7">
    <location>
        <begin position="20"/>
        <end position="41"/>
    </location>
</feature>
<evidence type="ECO:0000256" key="7">
    <source>
        <dbReference type="SAM" id="Phobius"/>
    </source>
</evidence>
<evidence type="ECO:0000256" key="4">
    <source>
        <dbReference type="ARBA" id="ARBA00022679"/>
    </source>
</evidence>
<dbReference type="Gene3D" id="3.30.565.10">
    <property type="entry name" value="Histidine kinase-like ATPase, C-terminal domain"/>
    <property type="match status" value="1"/>
</dbReference>
<dbReference type="InterPro" id="IPR050980">
    <property type="entry name" value="2C_sensor_his_kinase"/>
</dbReference>
<accession>A0A839STN4</accession>
<evidence type="ECO:0000256" key="3">
    <source>
        <dbReference type="ARBA" id="ARBA00022553"/>
    </source>
</evidence>
<dbReference type="Gene3D" id="1.10.287.130">
    <property type="match status" value="1"/>
</dbReference>
<keyword evidence="10" id="KW-1185">Reference proteome</keyword>
<evidence type="ECO:0000256" key="2">
    <source>
        <dbReference type="ARBA" id="ARBA00012438"/>
    </source>
</evidence>
<dbReference type="InterPro" id="IPR003594">
    <property type="entry name" value="HATPase_dom"/>
</dbReference>
<protein>
    <recommendedName>
        <fullName evidence="2">histidine kinase</fullName>
        <ecNumber evidence="2">2.7.13.3</ecNumber>
    </recommendedName>
</protein>
<evidence type="ECO:0000256" key="1">
    <source>
        <dbReference type="ARBA" id="ARBA00000085"/>
    </source>
</evidence>
<sequence length="506" mass="55741">MQTIRQLGSGWWSHVRRSFASKMIVTLVIFATVPLLIFSLLRSVDDERNALLLQSVQDKGRLIAEALFPLLTDFSPKKAEQINALLPRLAAEGAKIKLLFRPAPKEDAPDAGFFLVAMHPPVAGAAFEEERAEIVGTGLLAEFARSCGGEQSLAVRYVNAAGGSEVLTFVRSRLVENGCWVVLTSQAPNQVLDASIEESYWGRTEIKLALAIYLLMAVIVLVTLADVWRNLHRFRRTARAIRAGRGQNLSFAERNQIPELQSVVQEFDDLVATLRRSEDLIRQAAEENAHAFKGPLAVISQANERVRRAMAEDNESGQRAVRLIEQSVDRLDSLISAARKIEEATAEIMDRSLQPIDVAPLLVNLADDFREVLGARGIKLETKIASSLRIKANSDLLEVCMENLLENAGDFTAEGGGVLLSAKTVGGEAVVAVIDEGPGVPPEDLDRIFERYYSSREERTSTHGNFGIGLWVVRRNVEVMGGRVVARNRPEGGFAVELRFPLVRRG</sequence>
<dbReference type="InterPro" id="IPR036097">
    <property type="entry name" value="HisK_dim/P_sf"/>
</dbReference>
<dbReference type="InterPro" id="IPR005467">
    <property type="entry name" value="His_kinase_dom"/>
</dbReference>
<feature type="transmembrane region" description="Helical" evidence="7">
    <location>
        <begin position="208"/>
        <end position="228"/>
    </location>
</feature>
<dbReference type="PRINTS" id="PR00344">
    <property type="entry name" value="BCTRLSENSOR"/>
</dbReference>
<keyword evidence="3" id="KW-0597">Phosphoprotein</keyword>
<organism evidence="9 10">
    <name type="scientific">Limibacillus halophilus</name>
    <dbReference type="NCBI Taxonomy" id="1579333"/>
    <lineage>
        <taxon>Bacteria</taxon>
        <taxon>Pseudomonadati</taxon>
        <taxon>Pseudomonadota</taxon>
        <taxon>Alphaproteobacteria</taxon>
        <taxon>Rhodospirillales</taxon>
        <taxon>Rhodovibrionaceae</taxon>
        <taxon>Limibacillus</taxon>
    </lineage>
</organism>
<dbReference type="Pfam" id="PF02518">
    <property type="entry name" value="HATPase_c"/>
    <property type="match status" value="1"/>
</dbReference>
<name>A0A839STN4_9PROT</name>
<dbReference type="PANTHER" id="PTHR44936:SF9">
    <property type="entry name" value="SENSOR PROTEIN CREC"/>
    <property type="match status" value="1"/>
</dbReference>
<dbReference type="PANTHER" id="PTHR44936">
    <property type="entry name" value="SENSOR PROTEIN CREC"/>
    <property type="match status" value="1"/>
</dbReference>
<proteinExistence type="predicted"/>
<keyword evidence="7" id="KW-0812">Transmembrane</keyword>
<dbReference type="CDD" id="cd00075">
    <property type="entry name" value="HATPase"/>
    <property type="match status" value="1"/>
</dbReference>
<comment type="caution">
    <text evidence="9">The sequence shown here is derived from an EMBL/GenBank/DDBJ whole genome shotgun (WGS) entry which is preliminary data.</text>
</comment>
<keyword evidence="7" id="KW-0472">Membrane</keyword>
<dbReference type="SUPFAM" id="SSF47384">
    <property type="entry name" value="Homodimeric domain of signal transducing histidine kinase"/>
    <property type="match status" value="1"/>
</dbReference>
<dbReference type="AlphaFoldDB" id="A0A839STN4"/>
<evidence type="ECO:0000256" key="5">
    <source>
        <dbReference type="ARBA" id="ARBA00022777"/>
    </source>
</evidence>
<dbReference type="RefSeq" id="WP_183415552.1">
    <property type="nucleotide sequence ID" value="NZ_JACHXA010000002.1"/>
</dbReference>
<dbReference type="EMBL" id="JACHXA010000002">
    <property type="protein sequence ID" value="MBB3064756.1"/>
    <property type="molecule type" value="Genomic_DNA"/>
</dbReference>
<feature type="domain" description="Histidine kinase" evidence="8">
    <location>
        <begin position="287"/>
        <end position="504"/>
    </location>
</feature>
<keyword evidence="7" id="KW-1133">Transmembrane helix</keyword>
<reference evidence="9 10" key="1">
    <citation type="submission" date="2020-08" db="EMBL/GenBank/DDBJ databases">
        <title>Genomic Encyclopedia of Type Strains, Phase III (KMG-III): the genomes of soil and plant-associated and newly described type strains.</title>
        <authorList>
            <person name="Whitman W."/>
        </authorList>
    </citation>
    <scope>NUCLEOTIDE SEQUENCE [LARGE SCALE GENOMIC DNA]</scope>
    <source>
        <strain evidence="9 10">CECT 8803</strain>
    </source>
</reference>